<comment type="subcellular location">
    <subcellularLocation>
        <location evidence="1">Cell envelope</location>
    </subcellularLocation>
</comment>
<evidence type="ECO:0000313" key="5">
    <source>
        <dbReference type="EMBL" id="AKI97055.1"/>
    </source>
</evidence>
<dbReference type="PANTHER" id="PTHR33376">
    <property type="match status" value="1"/>
</dbReference>
<dbReference type="InterPro" id="IPR004682">
    <property type="entry name" value="TRAP_DctP"/>
</dbReference>
<comment type="similarity">
    <text evidence="2">Belongs to the bacterial solute-binding protein 7 family.</text>
</comment>
<sequence>MSNVRRLVLFAVVLTLLSVVILAGDPTYVLRFNTVAAPTQPQVLAMQKFAEVVKELSGGKIIVQVFHSGQLGDQKTSLLGVMRGDLEMAGDGGPSWFADLGNMPEFGVFGAAYVFRNIDHMYSVMLGPIGQEYFDKLAKKSGLRVLDVWYLGTRELNLTAKAGAVRKPEDLKGIKLRMPNNETFLDMGRALGAMPTPMGFGEVYLGLKTGTIDGQDNPLPTDLAAKFVEVTKYIVLTDHSIGMICPVINEKLWQSMPEKYRVYIKQAMRVARYYMNSIVLEQEAKLLGQFVDEYNMEIIIPDKDAFMKRAAEYYSQPRFDKKWGEGMYRKIQMYPYTE</sequence>
<evidence type="ECO:0000256" key="2">
    <source>
        <dbReference type="ARBA" id="ARBA00009023"/>
    </source>
</evidence>
<dbReference type="InterPro" id="IPR018389">
    <property type="entry name" value="DctP_fam"/>
</dbReference>
<dbReference type="GO" id="GO:0030288">
    <property type="term" value="C:outer membrane-bounded periplasmic space"/>
    <property type="evidence" value="ECO:0007669"/>
    <property type="project" value="InterPro"/>
</dbReference>
<dbReference type="RefSeq" id="WP_047754190.1">
    <property type="nucleotide sequence ID" value="NZ_CAJUHA010000013.1"/>
</dbReference>
<dbReference type="PIRSF" id="PIRSF006470">
    <property type="entry name" value="DctB"/>
    <property type="match status" value="1"/>
</dbReference>
<dbReference type="Proteomes" id="UP000035159">
    <property type="component" value="Chromosome"/>
</dbReference>
<dbReference type="OrthoDB" id="9815946at2"/>
<keyword evidence="3" id="KW-0813">Transport</keyword>
<keyword evidence="6" id="KW-1185">Reference proteome</keyword>
<dbReference type="CDD" id="cd13672">
    <property type="entry name" value="PBP2_TRAP_Siap"/>
    <property type="match status" value="1"/>
</dbReference>
<organism evidence="5 6">
    <name type="scientific">Kosmotoga pacifica</name>
    <dbReference type="NCBI Taxonomy" id="1330330"/>
    <lineage>
        <taxon>Bacteria</taxon>
        <taxon>Thermotogati</taxon>
        <taxon>Thermotogota</taxon>
        <taxon>Thermotogae</taxon>
        <taxon>Kosmotogales</taxon>
        <taxon>Kosmotogaceae</taxon>
        <taxon>Kosmotoga</taxon>
    </lineage>
</organism>
<dbReference type="PANTHER" id="PTHR33376:SF4">
    <property type="entry name" value="SIALIC ACID-BINDING PERIPLASMIC PROTEIN SIAP"/>
    <property type="match status" value="1"/>
</dbReference>
<dbReference type="GO" id="GO:0055085">
    <property type="term" value="P:transmembrane transport"/>
    <property type="evidence" value="ECO:0007669"/>
    <property type="project" value="InterPro"/>
</dbReference>
<gene>
    <name evidence="5" type="ORF">IX53_03570</name>
</gene>
<protein>
    <submittedName>
        <fullName evidence="5">TRAP dicarboxylate transporter subunit DctP</fullName>
    </submittedName>
</protein>
<dbReference type="Gene3D" id="3.40.190.170">
    <property type="entry name" value="Bacterial extracellular solute-binding protein, family 7"/>
    <property type="match status" value="1"/>
</dbReference>
<evidence type="ECO:0000313" key="6">
    <source>
        <dbReference type="Proteomes" id="UP000035159"/>
    </source>
</evidence>
<dbReference type="InterPro" id="IPR038404">
    <property type="entry name" value="TRAP_DctP_sf"/>
</dbReference>
<dbReference type="NCBIfam" id="NF037995">
    <property type="entry name" value="TRAP_S1"/>
    <property type="match status" value="1"/>
</dbReference>
<dbReference type="PATRIC" id="fig|1330330.3.peg.718"/>
<accession>A0A0G2Z622</accession>
<reference evidence="5 6" key="1">
    <citation type="submission" date="2015-04" db="EMBL/GenBank/DDBJ databases">
        <title>Complete Genome Sequence of Kosmotoga pacifica SLHLJ1.</title>
        <authorList>
            <person name="Jiang L.J."/>
            <person name="Shao Z.Z."/>
            <person name="Jebbar M."/>
        </authorList>
    </citation>
    <scope>NUCLEOTIDE SEQUENCE [LARGE SCALE GENOMIC DNA]</scope>
    <source>
        <strain evidence="5 6">SLHLJ1</strain>
    </source>
</reference>
<name>A0A0G2Z622_9BACT</name>
<dbReference type="AlphaFoldDB" id="A0A0G2Z622"/>
<dbReference type="KEGG" id="kpf:IX53_03570"/>
<evidence type="ECO:0000256" key="1">
    <source>
        <dbReference type="ARBA" id="ARBA00004196"/>
    </source>
</evidence>
<proteinExistence type="inferred from homology"/>
<dbReference type="STRING" id="1330330.IX53_03570"/>
<dbReference type="EMBL" id="CP011232">
    <property type="protein sequence ID" value="AKI97055.1"/>
    <property type="molecule type" value="Genomic_DNA"/>
</dbReference>
<dbReference type="Pfam" id="PF03480">
    <property type="entry name" value="DctP"/>
    <property type="match status" value="1"/>
</dbReference>
<evidence type="ECO:0000256" key="4">
    <source>
        <dbReference type="ARBA" id="ARBA00022729"/>
    </source>
</evidence>
<dbReference type="NCBIfam" id="TIGR00787">
    <property type="entry name" value="dctP"/>
    <property type="match status" value="1"/>
</dbReference>
<keyword evidence="4" id="KW-0732">Signal</keyword>
<evidence type="ECO:0000256" key="3">
    <source>
        <dbReference type="ARBA" id="ARBA00022448"/>
    </source>
</evidence>